<dbReference type="SFLD" id="SFLDG01144">
    <property type="entry name" value="C2.B.4:_PGP_Like"/>
    <property type="match status" value="1"/>
</dbReference>
<dbReference type="Gene3D" id="3.30.1240.10">
    <property type="match status" value="1"/>
</dbReference>
<evidence type="ECO:0000313" key="1">
    <source>
        <dbReference type="EMBL" id="MEQ2554782.1"/>
    </source>
</evidence>
<dbReference type="EC" id="3.1.3.-" evidence="1"/>
<dbReference type="Proteomes" id="UP001546774">
    <property type="component" value="Unassembled WGS sequence"/>
</dbReference>
<dbReference type="PANTHER" id="PTHR10000:SF8">
    <property type="entry name" value="HAD SUPERFAMILY HYDROLASE-LIKE, TYPE 3"/>
    <property type="match status" value="1"/>
</dbReference>
<gene>
    <name evidence="1" type="ORF">WMO37_07070</name>
</gene>
<dbReference type="CDD" id="cd07516">
    <property type="entry name" value="HAD_Pase"/>
    <property type="match status" value="1"/>
</dbReference>
<name>A0ABV1H6K7_9FIRM</name>
<dbReference type="EMBL" id="JBBMFS010000005">
    <property type="protein sequence ID" value="MEQ2554782.1"/>
    <property type="molecule type" value="Genomic_DNA"/>
</dbReference>
<dbReference type="SUPFAM" id="SSF56784">
    <property type="entry name" value="HAD-like"/>
    <property type="match status" value="1"/>
</dbReference>
<dbReference type="PANTHER" id="PTHR10000">
    <property type="entry name" value="PHOSPHOSERINE PHOSPHATASE"/>
    <property type="match status" value="1"/>
</dbReference>
<comment type="caution">
    <text evidence="1">The sequence shown here is derived from an EMBL/GenBank/DDBJ whole genome shotgun (WGS) entry which is preliminary data.</text>
</comment>
<dbReference type="NCBIfam" id="TIGR01484">
    <property type="entry name" value="HAD-SF-IIB"/>
    <property type="match status" value="1"/>
</dbReference>
<reference evidence="1" key="1">
    <citation type="submission" date="2024-03" db="EMBL/GenBank/DDBJ databases">
        <title>Human intestinal bacterial collection.</title>
        <authorList>
            <person name="Pauvert C."/>
            <person name="Hitch T.C.A."/>
            <person name="Clavel T."/>
        </authorList>
    </citation>
    <scope>NUCLEOTIDE SEQUENCE [LARGE SCALE GENOMIC DNA]</scope>
    <source>
        <strain evidence="1">CLA-AA-H89B</strain>
    </source>
</reference>
<organism evidence="1 2">
    <name type="scientific">Lachnospira intestinalis</name>
    <dbReference type="NCBI Taxonomy" id="3133158"/>
    <lineage>
        <taxon>Bacteria</taxon>
        <taxon>Bacillati</taxon>
        <taxon>Bacillota</taxon>
        <taxon>Clostridia</taxon>
        <taxon>Lachnospirales</taxon>
        <taxon>Lachnospiraceae</taxon>
        <taxon>Lachnospira</taxon>
    </lineage>
</organism>
<accession>A0ABV1H6K7</accession>
<proteinExistence type="predicted"/>
<protein>
    <submittedName>
        <fullName evidence="1">Cof-type HAD-IIB family hydrolase</fullName>
        <ecNumber evidence="1">3.1.3.-</ecNumber>
    </submittedName>
</protein>
<dbReference type="GO" id="GO:0016787">
    <property type="term" value="F:hydrolase activity"/>
    <property type="evidence" value="ECO:0007669"/>
    <property type="project" value="UniProtKB-KW"/>
</dbReference>
<dbReference type="PROSITE" id="PS01229">
    <property type="entry name" value="COF_2"/>
    <property type="match status" value="1"/>
</dbReference>
<dbReference type="Pfam" id="PF08282">
    <property type="entry name" value="Hydrolase_3"/>
    <property type="match status" value="1"/>
</dbReference>
<sequence length="267" mass="29532">MKYKALALDLDGTLINSEKKLSTKNKKAVMEAAERGVHIILASGRPLFGIEPVAEALELSRVGGYILAYNGGNIINCKTKEVVYSRNFPPECIHDVCTLAKEHGVYALSYDKDEVISESDTDEYVLREAKCNDASVRRVENLEQYVNYPVAKFLIAGEHEKLIPIQQELQKRHGDVIDAFCSADYFLEIVPKNVAKDRSLAALLEKLGLQREELIACGDGMNDISMIEYAGLGAAMENAYPPVKEKADIIAPSNDEDGVAEIIAKYF</sequence>
<dbReference type="InterPro" id="IPR000150">
    <property type="entry name" value="Cof"/>
</dbReference>
<dbReference type="Gene3D" id="3.40.50.1000">
    <property type="entry name" value="HAD superfamily/HAD-like"/>
    <property type="match status" value="1"/>
</dbReference>
<keyword evidence="1" id="KW-0378">Hydrolase</keyword>
<dbReference type="InterPro" id="IPR006379">
    <property type="entry name" value="HAD-SF_hydro_IIB"/>
</dbReference>
<dbReference type="InterPro" id="IPR023214">
    <property type="entry name" value="HAD_sf"/>
</dbReference>
<dbReference type="SFLD" id="SFLDS00003">
    <property type="entry name" value="Haloacid_Dehalogenase"/>
    <property type="match status" value="1"/>
</dbReference>
<dbReference type="SFLD" id="SFLDG01140">
    <property type="entry name" value="C2.B:_Phosphomannomutase_and_P"/>
    <property type="match status" value="1"/>
</dbReference>
<dbReference type="InterPro" id="IPR036412">
    <property type="entry name" value="HAD-like_sf"/>
</dbReference>
<keyword evidence="2" id="KW-1185">Reference proteome</keyword>
<dbReference type="NCBIfam" id="TIGR00099">
    <property type="entry name" value="Cof-subfamily"/>
    <property type="match status" value="1"/>
</dbReference>
<evidence type="ECO:0000313" key="2">
    <source>
        <dbReference type="Proteomes" id="UP001546774"/>
    </source>
</evidence>